<dbReference type="Proteomes" id="UP000036356">
    <property type="component" value="Unassembled WGS sequence"/>
</dbReference>
<comment type="caution">
    <text evidence="1">The sequence shown here is derived from an EMBL/GenBank/DDBJ whole genome shotgun (WGS) entry which is preliminary data.</text>
</comment>
<dbReference type="STRING" id="476652.DEAC_c31510"/>
<dbReference type="RefSeq" id="WP_047810975.1">
    <property type="nucleotide sequence ID" value="NZ_LDZY01000011.1"/>
</dbReference>
<gene>
    <name evidence="1" type="ORF">DEAC_c31510</name>
</gene>
<dbReference type="AlphaFoldDB" id="A0A0J1FPD0"/>
<protein>
    <submittedName>
        <fullName evidence="1">Uncharacterized protein</fullName>
    </submittedName>
</protein>
<sequence length="65" mass="7311">MNLDEAVSAMKILLNKYPKLTKAEYSQLKAIADEISDGAMDKISDIIFAEVFSLEKREGDIGFRE</sequence>
<dbReference type="PATRIC" id="fig|476652.3.peg.3316"/>
<keyword evidence="2" id="KW-1185">Reference proteome</keyword>
<accession>A0A0J1FPD0</accession>
<name>A0A0J1FPD0_9FIRM</name>
<reference evidence="1 2" key="1">
    <citation type="submission" date="2015-06" db="EMBL/GenBank/DDBJ databases">
        <title>Draft genome of the moderately acidophilic sulfate reducer Candidatus Desulfosporosinus acididurans strain M1.</title>
        <authorList>
            <person name="Poehlein A."/>
            <person name="Petzsch P."/>
            <person name="Johnson B.D."/>
            <person name="Schloemann M."/>
            <person name="Daniel R."/>
            <person name="Muehling M."/>
        </authorList>
    </citation>
    <scope>NUCLEOTIDE SEQUENCE [LARGE SCALE GENOMIC DNA]</scope>
    <source>
        <strain evidence="1 2">M1</strain>
    </source>
</reference>
<proteinExistence type="predicted"/>
<evidence type="ECO:0000313" key="2">
    <source>
        <dbReference type="Proteomes" id="UP000036356"/>
    </source>
</evidence>
<evidence type="ECO:0000313" key="1">
    <source>
        <dbReference type="EMBL" id="KLU64823.1"/>
    </source>
</evidence>
<organism evidence="1 2">
    <name type="scientific">Desulfosporosinus acididurans</name>
    <dbReference type="NCBI Taxonomy" id="476652"/>
    <lineage>
        <taxon>Bacteria</taxon>
        <taxon>Bacillati</taxon>
        <taxon>Bacillota</taxon>
        <taxon>Clostridia</taxon>
        <taxon>Eubacteriales</taxon>
        <taxon>Desulfitobacteriaceae</taxon>
        <taxon>Desulfosporosinus</taxon>
    </lineage>
</organism>
<dbReference type="EMBL" id="LDZY01000011">
    <property type="protein sequence ID" value="KLU64823.1"/>
    <property type="molecule type" value="Genomic_DNA"/>
</dbReference>